<accession>A0ABN2FVD4</accession>
<protein>
    <submittedName>
        <fullName evidence="1">Uncharacterized protein</fullName>
    </submittedName>
</protein>
<organism evidence="1 2">
    <name type="scientific">Kribbella alba</name>
    <dbReference type="NCBI Taxonomy" id="190197"/>
    <lineage>
        <taxon>Bacteria</taxon>
        <taxon>Bacillati</taxon>
        <taxon>Actinomycetota</taxon>
        <taxon>Actinomycetes</taxon>
        <taxon>Propionibacteriales</taxon>
        <taxon>Kribbellaceae</taxon>
        <taxon>Kribbella</taxon>
    </lineage>
</organism>
<evidence type="ECO:0000313" key="1">
    <source>
        <dbReference type="EMBL" id="GAA1660022.1"/>
    </source>
</evidence>
<comment type="caution">
    <text evidence="1">The sequence shown here is derived from an EMBL/GenBank/DDBJ whole genome shotgun (WGS) entry which is preliminary data.</text>
</comment>
<sequence length="62" mass="6515">MAMNFVFGTFGQLVDVTVMAIRQTVTPIQLQGRVVATINFIGMGPTPLLPVSRSGHGAELAG</sequence>
<proteinExistence type="predicted"/>
<keyword evidence="2" id="KW-1185">Reference proteome</keyword>
<reference evidence="1 2" key="1">
    <citation type="journal article" date="2019" name="Int. J. Syst. Evol. Microbiol.">
        <title>The Global Catalogue of Microorganisms (GCM) 10K type strain sequencing project: providing services to taxonomists for standard genome sequencing and annotation.</title>
        <authorList>
            <consortium name="The Broad Institute Genomics Platform"/>
            <consortium name="The Broad Institute Genome Sequencing Center for Infectious Disease"/>
            <person name="Wu L."/>
            <person name="Ma J."/>
        </authorList>
    </citation>
    <scope>NUCLEOTIDE SEQUENCE [LARGE SCALE GENOMIC DNA]</scope>
    <source>
        <strain evidence="1 2">JCM 14306</strain>
    </source>
</reference>
<dbReference type="Proteomes" id="UP001501319">
    <property type="component" value="Unassembled WGS sequence"/>
</dbReference>
<gene>
    <name evidence="1" type="ORF">GCM10009744_61920</name>
</gene>
<evidence type="ECO:0000313" key="2">
    <source>
        <dbReference type="Proteomes" id="UP001501319"/>
    </source>
</evidence>
<dbReference type="EMBL" id="BAAANE010000015">
    <property type="protein sequence ID" value="GAA1660022.1"/>
    <property type="molecule type" value="Genomic_DNA"/>
</dbReference>
<name>A0ABN2FVD4_9ACTN</name>